<organism evidence="1 2">
    <name type="scientific">Mahella australiensis (strain DSM 15567 / CIP 107919 / 50-1 BON)</name>
    <dbReference type="NCBI Taxonomy" id="697281"/>
    <lineage>
        <taxon>Bacteria</taxon>
        <taxon>Bacillati</taxon>
        <taxon>Bacillota</taxon>
        <taxon>Clostridia</taxon>
        <taxon>Thermoanaerobacterales</taxon>
        <taxon>Thermoanaerobacterales Family IV. Incertae Sedis</taxon>
        <taxon>Mahella</taxon>
    </lineage>
</organism>
<keyword evidence="2" id="KW-1185">Reference proteome</keyword>
<dbReference type="EMBL" id="CP002360">
    <property type="protein sequence ID" value="AEE97980.1"/>
    <property type="molecule type" value="Genomic_DNA"/>
</dbReference>
<dbReference type="KEGG" id="mas:Mahau_2856"/>
<evidence type="ECO:0000313" key="1">
    <source>
        <dbReference type="EMBL" id="AEE97980.1"/>
    </source>
</evidence>
<dbReference type="AlphaFoldDB" id="F4A0B9"/>
<dbReference type="Proteomes" id="UP000008457">
    <property type="component" value="Chromosome"/>
</dbReference>
<name>F4A0B9_MAHA5</name>
<reference evidence="2" key="1">
    <citation type="submission" date="2010-11" db="EMBL/GenBank/DDBJ databases">
        <title>The complete genome of Mahella australiensis DSM 15567.</title>
        <authorList>
            <consortium name="US DOE Joint Genome Institute (JGI-PGF)"/>
            <person name="Lucas S."/>
            <person name="Copeland A."/>
            <person name="Lapidus A."/>
            <person name="Bruce D."/>
            <person name="Goodwin L."/>
            <person name="Pitluck S."/>
            <person name="Kyrpides N."/>
            <person name="Mavromatis K."/>
            <person name="Pagani I."/>
            <person name="Ivanova N."/>
            <person name="Teshima H."/>
            <person name="Brettin T."/>
            <person name="Detter J.C."/>
            <person name="Han C."/>
            <person name="Tapia R."/>
            <person name="Land M."/>
            <person name="Hauser L."/>
            <person name="Markowitz V."/>
            <person name="Cheng J.-F."/>
            <person name="Hugenholtz P."/>
            <person name="Woyke T."/>
            <person name="Wu D."/>
            <person name="Spring S."/>
            <person name="Pukall R."/>
            <person name="Steenblock K."/>
            <person name="Schneider S."/>
            <person name="Klenk H.-P."/>
            <person name="Eisen J.A."/>
        </authorList>
    </citation>
    <scope>NUCLEOTIDE SEQUENCE [LARGE SCALE GENOMIC DNA]</scope>
    <source>
        <strain evidence="2">DSM 15567 / CIP 107919 / 50-1 BON</strain>
    </source>
</reference>
<protein>
    <submittedName>
        <fullName evidence="1">Uncharacterized protein</fullName>
    </submittedName>
</protein>
<dbReference type="eggNOG" id="ENOG502ZBE3">
    <property type="taxonomic scope" value="Bacteria"/>
</dbReference>
<evidence type="ECO:0000313" key="2">
    <source>
        <dbReference type="Proteomes" id="UP000008457"/>
    </source>
</evidence>
<dbReference type="HOGENOM" id="CLU_542680_0_0_9"/>
<gene>
    <name evidence="1" type="ordered locus">Mahau_2856</name>
</gene>
<proteinExistence type="predicted"/>
<sequence>MIMFIKQVKEQLEKMSETEKEEWILTQAKLLEENEQQSFLMSLSGEKKVIYMPSQREIEELCEKIDHGDIYLEYETHYYEFDDDGRYMDDWKVWHNDPFQAMDFLNRVFRGCHDLLLLNEYETVADILDRVCNLEFKVMESPASEDFEDDSPFTLENAAEEGMLSLSIGDIGTDWIMAYVKLADRWDSPELARRLVEIFNQPICKKLNPSMLIGEELPNDLFPHMFEILNIQILDAESNFNNLFSKTVFTHDKYLYEKKLKRQKEILLNIQMKCIDAIQKKPQQKGSVLAASWKQIGELIDALKYERYIDDQWEIEEIWNICNALSKTNKLGQEDWELRKNILSDIILHDYYNDYGCYDPMFDLSNELCVKADEFLVFADIMDASGYYKKEAAHLYHKYGRDNKYVSYLETHLGKESETYVALINYYKEHDNFDRARQVAEQALEKCKDDLTDAFIYLLVDAEKRKDKDKYKKLYSSAKRRRLADINRIDQALSDLKSGSHT</sequence>
<reference evidence="1 2" key="2">
    <citation type="journal article" date="2011" name="Stand. Genomic Sci.">
        <title>Complete genome sequence of Mahella australiensis type strain (50-1 BON).</title>
        <authorList>
            <person name="Sikorski J."/>
            <person name="Teshima H."/>
            <person name="Nolan M."/>
            <person name="Lucas S."/>
            <person name="Hammon N."/>
            <person name="Deshpande S."/>
            <person name="Cheng J.F."/>
            <person name="Pitluck S."/>
            <person name="Liolios K."/>
            <person name="Pagani I."/>
            <person name="Ivanova N."/>
            <person name="Huntemann M."/>
            <person name="Mavromatis K."/>
            <person name="Ovchinikova G."/>
            <person name="Pati A."/>
            <person name="Tapia R."/>
            <person name="Han C."/>
            <person name="Goodwin L."/>
            <person name="Chen A."/>
            <person name="Palaniappan K."/>
            <person name="Land M."/>
            <person name="Hauser L."/>
            <person name="Ngatchou-Djao O.D."/>
            <person name="Rohde M."/>
            <person name="Pukall R."/>
            <person name="Spring S."/>
            <person name="Abt B."/>
            <person name="Goker M."/>
            <person name="Detter J.C."/>
            <person name="Woyke T."/>
            <person name="Bristow J."/>
            <person name="Markowitz V."/>
            <person name="Hugenholtz P."/>
            <person name="Eisen J.A."/>
            <person name="Kyrpides N.C."/>
            <person name="Klenk H.P."/>
            <person name="Lapidus A."/>
        </authorList>
    </citation>
    <scope>NUCLEOTIDE SEQUENCE [LARGE SCALE GENOMIC DNA]</scope>
    <source>
        <strain evidence="2">DSM 15567 / CIP 107919 / 50-1 BON</strain>
    </source>
</reference>
<accession>F4A0B9</accession>